<feature type="transmembrane region" description="Helical" evidence="8">
    <location>
        <begin position="53"/>
        <end position="73"/>
    </location>
</feature>
<keyword evidence="12" id="KW-1185">Reference proteome</keyword>
<dbReference type="InterPro" id="IPR011527">
    <property type="entry name" value="ABC1_TM_dom"/>
</dbReference>
<dbReference type="Pfam" id="PF00005">
    <property type="entry name" value="ABC_tran"/>
    <property type="match status" value="1"/>
</dbReference>
<dbReference type="InterPro" id="IPR027417">
    <property type="entry name" value="P-loop_NTPase"/>
</dbReference>
<dbReference type="GO" id="GO:0005886">
    <property type="term" value="C:plasma membrane"/>
    <property type="evidence" value="ECO:0007669"/>
    <property type="project" value="UniProtKB-SubCell"/>
</dbReference>
<sequence>MKSKNSPVHRAFVALRLGFVGVAMISLVINILMLTGPLFMMQVYDRVLASGSIPTLLVLGSLVAALYCFYGLLEAIRGRILARLAQRVDAQLSRLVYGISNELPVTIGRRAAHVRPVVELDTIRQFLSGPGPTAIFDLPWLPFYLVIVYLFHPVLGLVAAGGGLLICLLIALNEAVSRRPVEEAVKYNALRSSDVEAGQRNSEVIHAMGMQPALSSRWEAANVLFQRSQRVALDWAGFYGNLTKTLRFVLQSAILGTGAWLAIEHEISAGVMIAASIMTSRALSPIEQAVANWRGFVACRQSVSRLTKLLERPNLEKSYSLPLPLPNKTVTVEALYCGPFGEPNPTLQGISFALSAGEGLGVIGSSGAGKTTLARALVGALAPLKGAVRFDGAELSQWSEDRRGEIIGYLPQDVQLFDGSIAENIGRFRKDADPVEIIEAAQIADIHDLIVSLPEGYDTIIGRSGRILSAGQRQRIALARALFGTPFLLVLDEPNSNLDSGGEVALTQAIKTMKDKGSVVIVIAHRPSAIVAADKILCLQDGRMTAFGLKEEVLKKVLAPVPAKQEVM</sequence>
<dbReference type="PROSITE" id="PS50929">
    <property type="entry name" value="ABC_TM1F"/>
    <property type="match status" value="1"/>
</dbReference>
<dbReference type="PANTHER" id="PTHR24221">
    <property type="entry name" value="ATP-BINDING CASSETTE SUB-FAMILY B"/>
    <property type="match status" value="1"/>
</dbReference>
<dbReference type="Gene3D" id="1.20.1560.10">
    <property type="entry name" value="ABC transporter type 1, transmembrane domain"/>
    <property type="match status" value="1"/>
</dbReference>
<dbReference type="GO" id="GO:0034040">
    <property type="term" value="F:ATPase-coupled lipid transmembrane transporter activity"/>
    <property type="evidence" value="ECO:0007669"/>
    <property type="project" value="TreeGrafter"/>
</dbReference>
<dbReference type="Gene3D" id="3.40.50.300">
    <property type="entry name" value="P-loop containing nucleotide triphosphate hydrolases"/>
    <property type="match status" value="1"/>
</dbReference>
<evidence type="ECO:0000313" key="11">
    <source>
        <dbReference type="EMBL" id="SHL22772.1"/>
    </source>
</evidence>
<evidence type="ECO:0000259" key="10">
    <source>
        <dbReference type="PROSITE" id="PS50929"/>
    </source>
</evidence>
<name>A0A1M6YXI1_9HYPH</name>
<evidence type="ECO:0000313" key="12">
    <source>
        <dbReference type="Proteomes" id="UP000186002"/>
    </source>
</evidence>
<evidence type="ECO:0000256" key="8">
    <source>
        <dbReference type="SAM" id="Phobius"/>
    </source>
</evidence>
<dbReference type="InterPro" id="IPR010128">
    <property type="entry name" value="ATPase_T1SS_PrtD-like"/>
</dbReference>
<evidence type="ECO:0000256" key="7">
    <source>
        <dbReference type="ARBA" id="ARBA00023136"/>
    </source>
</evidence>
<proteinExistence type="inferred from homology"/>
<gene>
    <name evidence="11" type="ORF">SAMN05444272_0063</name>
</gene>
<protein>
    <submittedName>
        <fullName evidence="11">ATP-binding cassette, subfamily C</fullName>
    </submittedName>
</protein>
<keyword evidence="3 8" id="KW-0812">Transmembrane</keyword>
<dbReference type="Pfam" id="PF00664">
    <property type="entry name" value="ABC_membrane"/>
    <property type="match status" value="1"/>
</dbReference>
<accession>A0A1M6YXI1</accession>
<organism evidence="11 12">
    <name type="scientific">Roseibium suaedae</name>
    <dbReference type="NCBI Taxonomy" id="735517"/>
    <lineage>
        <taxon>Bacteria</taxon>
        <taxon>Pseudomonadati</taxon>
        <taxon>Pseudomonadota</taxon>
        <taxon>Alphaproteobacteria</taxon>
        <taxon>Hyphomicrobiales</taxon>
        <taxon>Stappiaceae</taxon>
        <taxon>Roseibium</taxon>
    </lineage>
</organism>
<dbReference type="CDD" id="cd18586">
    <property type="entry name" value="ABC_6TM_PrtD_like"/>
    <property type="match status" value="1"/>
</dbReference>
<dbReference type="InterPro" id="IPR017871">
    <property type="entry name" value="ABC_transporter-like_CS"/>
</dbReference>
<dbReference type="InterPro" id="IPR003593">
    <property type="entry name" value="AAA+_ATPase"/>
</dbReference>
<comment type="subcellular location">
    <subcellularLocation>
        <location evidence="1">Cell membrane</location>
        <topology evidence="1">Multi-pass membrane protein</topology>
    </subcellularLocation>
</comment>
<dbReference type="AlphaFoldDB" id="A0A1M6YXI1"/>
<dbReference type="EMBL" id="FRBW01000001">
    <property type="protein sequence ID" value="SHL22772.1"/>
    <property type="molecule type" value="Genomic_DNA"/>
</dbReference>
<keyword evidence="4" id="KW-0547">Nucleotide-binding</keyword>
<dbReference type="PANTHER" id="PTHR24221:SF654">
    <property type="entry name" value="ATP-BINDING CASSETTE SUB-FAMILY B MEMBER 6"/>
    <property type="match status" value="1"/>
</dbReference>
<reference evidence="11 12" key="1">
    <citation type="submission" date="2016-11" db="EMBL/GenBank/DDBJ databases">
        <authorList>
            <person name="Jaros S."/>
            <person name="Januszkiewicz K."/>
            <person name="Wedrychowicz H."/>
        </authorList>
    </citation>
    <scope>NUCLEOTIDE SEQUENCE [LARGE SCALE GENOMIC DNA]</scope>
    <source>
        <strain evidence="11 12">DSM 22153</strain>
    </source>
</reference>
<dbReference type="InterPro" id="IPR039421">
    <property type="entry name" value="Type_1_exporter"/>
</dbReference>
<dbReference type="SMART" id="SM00382">
    <property type="entry name" value="AAA"/>
    <property type="match status" value="1"/>
</dbReference>
<comment type="similarity">
    <text evidence="2">Belongs to the ABC transporter superfamily.</text>
</comment>
<dbReference type="GO" id="GO:0016887">
    <property type="term" value="F:ATP hydrolysis activity"/>
    <property type="evidence" value="ECO:0007669"/>
    <property type="project" value="InterPro"/>
</dbReference>
<dbReference type="Proteomes" id="UP000186002">
    <property type="component" value="Unassembled WGS sequence"/>
</dbReference>
<keyword evidence="5 11" id="KW-0067">ATP-binding</keyword>
<feature type="transmembrane region" description="Helical" evidence="8">
    <location>
        <begin position="12"/>
        <end position="33"/>
    </location>
</feature>
<feature type="domain" description="ABC transporter" evidence="9">
    <location>
        <begin position="330"/>
        <end position="566"/>
    </location>
</feature>
<evidence type="ECO:0000256" key="4">
    <source>
        <dbReference type="ARBA" id="ARBA00022741"/>
    </source>
</evidence>
<dbReference type="SUPFAM" id="SSF52540">
    <property type="entry name" value="P-loop containing nucleoside triphosphate hydrolases"/>
    <property type="match status" value="1"/>
</dbReference>
<feature type="transmembrane region" description="Helical" evidence="8">
    <location>
        <begin position="143"/>
        <end position="172"/>
    </location>
</feature>
<dbReference type="NCBIfam" id="TIGR01842">
    <property type="entry name" value="type_I_sec_PrtD"/>
    <property type="match status" value="1"/>
</dbReference>
<dbReference type="PROSITE" id="PS50893">
    <property type="entry name" value="ABC_TRANSPORTER_2"/>
    <property type="match status" value="1"/>
</dbReference>
<evidence type="ECO:0000256" key="6">
    <source>
        <dbReference type="ARBA" id="ARBA00022989"/>
    </source>
</evidence>
<dbReference type="STRING" id="735517.SAMN05444272_0063"/>
<dbReference type="GO" id="GO:0030256">
    <property type="term" value="C:type I protein secretion system complex"/>
    <property type="evidence" value="ECO:0007669"/>
    <property type="project" value="InterPro"/>
</dbReference>
<keyword evidence="7 8" id="KW-0472">Membrane</keyword>
<dbReference type="InterPro" id="IPR047957">
    <property type="entry name" value="ABC_AprD-like_6TM"/>
</dbReference>
<dbReference type="OrthoDB" id="9808328at2"/>
<dbReference type="SUPFAM" id="SSF90123">
    <property type="entry name" value="ABC transporter transmembrane region"/>
    <property type="match status" value="1"/>
</dbReference>
<dbReference type="PROSITE" id="PS00211">
    <property type="entry name" value="ABC_TRANSPORTER_1"/>
    <property type="match status" value="1"/>
</dbReference>
<evidence type="ECO:0000256" key="5">
    <source>
        <dbReference type="ARBA" id="ARBA00022840"/>
    </source>
</evidence>
<evidence type="ECO:0000256" key="2">
    <source>
        <dbReference type="ARBA" id="ARBA00005417"/>
    </source>
</evidence>
<dbReference type="InterPro" id="IPR036640">
    <property type="entry name" value="ABC1_TM_sf"/>
</dbReference>
<dbReference type="GO" id="GO:0030253">
    <property type="term" value="P:protein secretion by the type I secretion system"/>
    <property type="evidence" value="ECO:0007669"/>
    <property type="project" value="InterPro"/>
</dbReference>
<evidence type="ECO:0000259" key="9">
    <source>
        <dbReference type="PROSITE" id="PS50893"/>
    </source>
</evidence>
<dbReference type="RefSeq" id="WP_073007295.1">
    <property type="nucleotide sequence ID" value="NZ_FRBW01000001.1"/>
</dbReference>
<dbReference type="GO" id="GO:0005524">
    <property type="term" value="F:ATP binding"/>
    <property type="evidence" value="ECO:0007669"/>
    <property type="project" value="UniProtKB-KW"/>
</dbReference>
<dbReference type="InterPro" id="IPR003439">
    <property type="entry name" value="ABC_transporter-like_ATP-bd"/>
</dbReference>
<feature type="domain" description="ABC transmembrane type-1" evidence="10">
    <location>
        <begin position="20"/>
        <end position="298"/>
    </location>
</feature>
<keyword evidence="6 8" id="KW-1133">Transmembrane helix</keyword>
<evidence type="ECO:0000256" key="3">
    <source>
        <dbReference type="ARBA" id="ARBA00022692"/>
    </source>
</evidence>
<dbReference type="GO" id="GO:0140359">
    <property type="term" value="F:ABC-type transporter activity"/>
    <property type="evidence" value="ECO:0007669"/>
    <property type="project" value="InterPro"/>
</dbReference>
<evidence type="ECO:0000256" key="1">
    <source>
        <dbReference type="ARBA" id="ARBA00004651"/>
    </source>
</evidence>